<keyword evidence="3 11" id="KW-0328">Glycosyltransferase</keyword>
<evidence type="ECO:0000256" key="5">
    <source>
        <dbReference type="ARBA" id="ARBA00022692"/>
    </source>
</evidence>
<dbReference type="InterPro" id="IPR001264">
    <property type="entry name" value="Glyco_trans_51"/>
</dbReference>
<dbReference type="PANTHER" id="PTHR30400:SF0">
    <property type="entry name" value="BIOSYNTHETIC PEPTIDOGLYCAN TRANSGLYCOSYLASE"/>
    <property type="match status" value="1"/>
</dbReference>
<feature type="domain" description="Glycosyl transferase family 51" evidence="12">
    <location>
        <begin position="54"/>
        <end position="216"/>
    </location>
</feature>
<evidence type="ECO:0000256" key="3">
    <source>
        <dbReference type="ARBA" id="ARBA00022676"/>
    </source>
</evidence>
<dbReference type="UniPathway" id="UPA00219"/>
<name>A0A1H1X8C8_9GAMM</name>
<keyword evidence="6 11" id="KW-0133">Cell shape</keyword>
<gene>
    <name evidence="11" type="primary">mtgA</name>
    <name evidence="13" type="ORF">SAMN05216421_2793</name>
</gene>
<dbReference type="NCBIfam" id="TIGR02070">
    <property type="entry name" value="mono_pep_trsgly"/>
    <property type="match status" value="1"/>
</dbReference>
<evidence type="ECO:0000313" key="14">
    <source>
        <dbReference type="Proteomes" id="UP000243207"/>
    </source>
</evidence>
<keyword evidence="10 11" id="KW-0961">Cell wall biogenesis/degradation</keyword>
<comment type="function">
    <text evidence="11">Peptidoglycan polymerase that catalyzes glycan chain elongation from lipid-linked precursors.</text>
</comment>
<dbReference type="RefSeq" id="WP_093395857.1">
    <property type="nucleotide sequence ID" value="NZ_LT629736.1"/>
</dbReference>
<dbReference type="PANTHER" id="PTHR30400">
    <property type="entry name" value="MONOFUNCTIONAL BIOSYNTHETIC PEPTIDOGLYCAN TRANSGLYCOSYLASE"/>
    <property type="match status" value="1"/>
</dbReference>
<dbReference type="HAMAP" id="MF_00766">
    <property type="entry name" value="PGT_MtgA"/>
    <property type="match status" value="1"/>
</dbReference>
<dbReference type="Proteomes" id="UP000243207">
    <property type="component" value="Chromosome I"/>
</dbReference>
<dbReference type="AlphaFoldDB" id="A0A1H1X8C8"/>
<keyword evidence="8 11" id="KW-1133">Transmembrane helix</keyword>
<dbReference type="Gene3D" id="1.10.3810.10">
    <property type="entry name" value="Biosynthetic peptidoglycan transglycosylase-like"/>
    <property type="match status" value="1"/>
</dbReference>
<dbReference type="SUPFAM" id="SSF53955">
    <property type="entry name" value="Lysozyme-like"/>
    <property type="match status" value="1"/>
</dbReference>
<dbReference type="EC" id="2.4.99.28" evidence="11"/>
<evidence type="ECO:0000256" key="9">
    <source>
        <dbReference type="ARBA" id="ARBA00023136"/>
    </source>
</evidence>
<evidence type="ECO:0000259" key="12">
    <source>
        <dbReference type="Pfam" id="PF00912"/>
    </source>
</evidence>
<comment type="similarity">
    <text evidence="11">Belongs to the glycosyltransferase 51 family.</text>
</comment>
<dbReference type="GO" id="GO:0009274">
    <property type="term" value="C:peptidoglycan-based cell wall"/>
    <property type="evidence" value="ECO:0007669"/>
    <property type="project" value="InterPro"/>
</dbReference>
<dbReference type="STRING" id="487184.SAMN05216421_2793"/>
<dbReference type="Pfam" id="PF00912">
    <property type="entry name" value="Transgly"/>
    <property type="match status" value="1"/>
</dbReference>
<dbReference type="InterPro" id="IPR036950">
    <property type="entry name" value="PBP_transglycosylase"/>
</dbReference>
<feature type="transmembrane region" description="Helical" evidence="11">
    <location>
        <begin position="12"/>
        <end position="30"/>
    </location>
</feature>
<sequence length="248" mass="28508">MIKRILAKAAKWLLIVMALSLVPVIILRWVPTPGSMLMIERWAEARGNGGLDIRHDWIAYDRIPDNMKMAVIAAEDQRFAEHFGFDLKAIRAAIEHNRQGGSVRGASTLTQQVAKNQFLWSGRSWLRKGVEAWFTLWIEILWPKQRILELYLNLAEWDEGVFGVEAAARHHFGVSASVLSNRQAAQLAAVLPSPLRWSASRPPAHVQQRVNWIQRQSRQLGGRHYLDQMESGRELPDWMSVAYWRDRI</sequence>
<dbReference type="GO" id="GO:0008360">
    <property type="term" value="P:regulation of cell shape"/>
    <property type="evidence" value="ECO:0007669"/>
    <property type="project" value="UniProtKB-KW"/>
</dbReference>
<dbReference type="EMBL" id="LT629736">
    <property type="protein sequence ID" value="SDT05567.1"/>
    <property type="molecule type" value="Genomic_DNA"/>
</dbReference>
<proteinExistence type="inferred from homology"/>
<dbReference type="OrthoDB" id="9766909at2"/>
<accession>A0A1H1X8C8</accession>
<reference evidence="14" key="1">
    <citation type="submission" date="2016-10" db="EMBL/GenBank/DDBJ databases">
        <authorList>
            <person name="Varghese N."/>
            <person name="Submissions S."/>
        </authorList>
    </citation>
    <scope>NUCLEOTIDE SEQUENCE [LARGE SCALE GENOMIC DNA]</scope>
    <source>
        <strain evidence="14">NRRL B-51270</strain>
    </source>
</reference>
<evidence type="ECO:0000313" key="13">
    <source>
        <dbReference type="EMBL" id="SDT05567.1"/>
    </source>
</evidence>
<evidence type="ECO:0000256" key="11">
    <source>
        <dbReference type="HAMAP-Rule" id="MF_00766"/>
    </source>
</evidence>
<dbReference type="InterPro" id="IPR023346">
    <property type="entry name" value="Lysozyme-like_dom_sf"/>
</dbReference>
<keyword evidence="5 11" id="KW-0812">Transmembrane</keyword>
<comment type="pathway">
    <text evidence="11">Cell wall biogenesis; peptidoglycan biosynthesis.</text>
</comment>
<dbReference type="GO" id="GO:0005886">
    <property type="term" value="C:plasma membrane"/>
    <property type="evidence" value="ECO:0007669"/>
    <property type="project" value="UniProtKB-SubCell"/>
</dbReference>
<keyword evidence="7 11" id="KW-0573">Peptidoglycan synthesis</keyword>
<evidence type="ECO:0000256" key="2">
    <source>
        <dbReference type="ARBA" id="ARBA00022519"/>
    </source>
</evidence>
<keyword evidence="14" id="KW-1185">Reference proteome</keyword>
<evidence type="ECO:0000256" key="8">
    <source>
        <dbReference type="ARBA" id="ARBA00022989"/>
    </source>
</evidence>
<keyword evidence="9 11" id="KW-0472">Membrane</keyword>
<evidence type="ECO:0000256" key="7">
    <source>
        <dbReference type="ARBA" id="ARBA00022984"/>
    </source>
</evidence>
<evidence type="ECO:0000256" key="4">
    <source>
        <dbReference type="ARBA" id="ARBA00022679"/>
    </source>
</evidence>
<dbReference type="InterPro" id="IPR011812">
    <property type="entry name" value="Pep_trsgly"/>
</dbReference>
<evidence type="ECO:0000256" key="10">
    <source>
        <dbReference type="ARBA" id="ARBA00023316"/>
    </source>
</evidence>
<organism evidence="13 14">
    <name type="scientific">Halopseudomonas xinjiangensis</name>
    <dbReference type="NCBI Taxonomy" id="487184"/>
    <lineage>
        <taxon>Bacteria</taxon>
        <taxon>Pseudomonadati</taxon>
        <taxon>Pseudomonadota</taxon>
        <taxon>Gammaproteobacteria</taxon>
        <taxon>Pseudomonadales</taxon>
        <taxon>Pseudomonadaceae</taxon>
        <taxon>Halopseudomonas</taxon>
    </lineage>
</organism>
<dbReference type="GO" id="GO:0016763">
    <property type="term" value="F:pentosyltransferase activity"/>
    <property type="evidence" value="ECO:0007669"/>
    <property type="project" value="InterPro"/>
</dbReference>
<dbReference type="GO" id="GO:0008955">
    <property type="term" value="F:peptidoglycan glycosyltransferase activity"/>
    <property type="evidence" value="ECO:0007669"/>
    <property type="project" value="UniProtKB-UniRule"/>
</dbReference>
<comment type="subcellular location">
    <subcellularLocation>
        <location evidence="11">Cell inner membrane</location>
        <topology evidence="11">Single-pass membrane protein</topology>
    </subcellularLocation>
</comment>
<keyword evidence="2 11" id="KW-0997">Cell inner membrane</keyword>
<dbReference type="GO" id="GO:0009252">
    <property type="term" value="P:peptidoglycan biosynthetic process"/>
    <property type="evidence" value="ECO:0007669"/>
    <property type="project" value="UniProtKB-UniRule"/>
</dbReference>
<keyword evidence="4 11" id="KW-0808">Transferase</keyword>
<evidence type="ECO:0000256" key="1">
    <source>
        <dbReference type="ARBA" id="ARBA00022475"/>
    </source>
</evidence>
<dbReference type="GO" id="GO:0071555">
    <property type="term" value="P:cell wall organization"/>
    <property type="evidence" value="ECO:0007669"/>
    <property type="project" value="UniProtKB-KW"/>
</dbReference>
<comment type="catalytic activity">
    <reaction evidence="11">
        <text>[GlcNAc-(1-&gt;4)-Mur2Ac(oyl-L-Ala-gamma-D-Glu-L-Lys-D-Ala-D-Ala)](n)-di-trans,octa-cis-undecaprenyl diphosphate + beta-D-GlcNAc-(1-&gt;4)-Mur2Ac(oyl-L-Ala-gamma-D-Glu-L-Lys-D-Ala-D-Ala)-di-trans,octa-cis-undecaprenyl diphosphate = [GlcNAc-(1-&gt;4)-Mur2Ac(oyl-L-Ala-gamma-D-Glu-L-Lys-D-Ala-D-Ala)](n+1)-di-trans,octa-cis-undecaprenyl diphosphate + di-trans,octa-cis-undecaprenyl diphosphate + H(+)</text>
        <dbReference type="Rhea" id="RHEA:23708"/>
        <dbReference type="Rhea" id="RHEA-COMP:9602"/>
        <dbReference type="Rhea" id="RHEA-COMP:9603"/>
        <dbReference type="ChEBI" id="CHEBI:15378"/>
        <dbReference type="ChEBI" id="CHEBI:58405"/>
        <dbReference type="ChEBI" id="CHEBI:60033"/>
        <dbReference type="ChEBI" id="CHEBI:78435"/>
        <dbReference type="EC" id="2.4.99.28"/>
    </reaction>
</comment>
<keyword evidence="1 11" id="KW-1003">Cell membrane</keyword>
<evidence type="ECO:0000256" key="6">
    <source>
        <dbReference type="ARBA" id="ARBA00022960"/>
    </source>
</evidence>
<protein>
    <recommendedName>
        <fullName evidence="11">Biosynthetic peptidoglycan transglycosylase</fullName>
        <ecNumber evidence="11">2.4.99.28</ecNumber>
    </recommendedName>
    <alternativeName>
        <fullName evidence="11">Glycan polymerase</fullName>
    </alternativeName>
    <alternativeName>
        <fullName evidence="11">Peptidoglycan glycosyltransferase MtgA</fullName>
        <shortName evidence="11">PGT</shortName>
    </alternativeName>
</protein>